<dbReference type="EMBL" id="BMGP01000002">
    <property type="protein sequence ID" value="GGF18282.1"/>
    <property type="molecule type" value="Genomic_DNA"/>
</dbReference>
<dbReference type="GO" id="GO:0008720">
    <property type="term" value="F:D-lactate dehydrogenase (NAD+) activity"/>
    <property type="evidence" value="ECO:0007669"/>
    <property type="project" value="TreeGrafter"/>
</dbReference>
<dbReference type="PROSITE" id="PS00198">
    <property type="entry name" value="4FE4S_FER_1"/>
    <property type="match status" value="1"/>
</dbReference>
<dbReference type="SUPFAM" id="SSF56176">
    <property type="entry name" value="FAD-binding/transporter-associated domain-like"/>
    <property type="match status" value="1"/>
</dbReference>
<dbReference type="InterPro" id="IPR017896">
    <property type="entry name" value="4Fe4S_Fe-S-bd"/>
</dbReference>
<proteinExistence type="predicted"/>
<evidence type="ECO:0000259" key="9">
    <source>
        <dbReference type="PROSITE" id="PS51387"/>
    </source>
</evidence>
<protein>
    <submittedName>
        <fullName evidence="10">Lactate dehydrogenase</fullName>
    </submittedName>
</protein>
<dbReference type="Gene3D" id="3.30.70.2740">
    <property type="match status" value="1"/>
</dbReference>
<dbReference type="SUPFAM" id="SSF55103">
    <property type="entry name" value="FAD-linked oxidases, C-terminal domain"/>
    <property type="match status" value="1"/>
</dbReference>
<feature type="domain" description="FAD-binding PCMH-type" evidence="9">
    <location>
        <begin position="45"/>
        <end position="258"/>
    </location>
</feature>
<organism evidence="10 11">
    <name type="scientific">Subtercola lobariae</name>
    <dbReference type="NCBI Taxonomy" id="1588641"/>
    <lineage>
        <taxon>Bacteria</taxon>
        <taxon>Bacillati</taxon>
        <taxon>Actinomycetota</taxon>
        <taxon>Actinomycetes</taxon>
        <taxon>Micrococcales</taxon>
        <taxon>Microbacteriaceae</taxon>
        <taxon>Subtercola</taxon>
    </lineage>
</organism>
<dbReference type="SUPFAM" id="SSF46548">
    <property type="entry name" value="alpha-helical ferredoxin"/>
    <property type="match status" value="1"/>
</dbReference>
<dbReference type="InterPro" id="IPR004017">
    <property type="entry name" value="Cys_rich_dom"/>
</dbReference>
<comment type="cofactor">
    <cofactor evidence="1">
        <name>FAD</name>
        <dbReference type="ChEBI" id="CHEBI:57692"/>
    </cofactor>
</comment>
<keyword evidence="6" id="KW-0408">Iron</keyword>
<keyword evidence="2" id="KW-0285">Flavoprotein</keyword>
<evidence type="ECO:0000256" key="7">
    <source>
        <dbReference type="ARBA" id="ARBA00023014"/>
    </source>
</evidence>
<evidence type="ECO:0000256" key="1">
    <source>
        <dbReference type="ARBA" id="ARBA00001974"/>
    </source>
</evidence>
<dbReference type="InterPro" id="IPR006094">
    <property type="entry name" value="Oxid_FAD_bind_N"/>
</dbReference>
<keyword evidence="3" id="KW-0479">Metal-binding</keyword>
<dbReference type="GO" id="GO:0071949">
    <property type="term" value="F:FAD binding"/>
    <property type="evidence" value="ECO:0007669"/>
    <property type="project" value="InterPro"/>
</dbReference>
<evidence type="ECO:0000313" key="10">
    <source>
        <dbReference type="EMBL" id="GGF18282.1"/>
    </source>
</evidence>
<evidence type="ECO:0000256" key="3">
    <source>
        <dbReference type="ARBA" id="ARBA00022723"/>
    </source>
</evidence>
<feature type="domain" description="4Fe-4S ferredoxin-type" evidence="8">
    <location>
        <begin position="592"/>
        <end position="623"/>
    </location>
</feature>
<dbReference type="GO" id="GO:1903457">
    <property type="term" value="P:lactate catabolic process"/>
    <property type="evidence" value="ECO:0007669"/>
    <property type="project" value="TreeGrafter"/>
</dbReference>
<sequence length="960" mass="102575">MTISEPQVAVISTQLLLDALRSRVRGEVSDSALRRAEYATDASNYRVLPTVVVYPLDADDLVAITAVARDQGIPLTLRGGGTSVAGNSIGDGIVVDVSVHMNRVISIDPVARTARVQPGTVMSTLQEAAKPYGLRLGPDPSTSTRASIGGMIGNNACGPHAVAYGKMSDNVVELDVVDGAGRRYVARDDLTVVPGLERFVSEHLALIRTEFGQFGRQVSGYSLEHLLPENGRQLAKALVGTEGTLVTILEATVALVPIPPNPSLVVLGYPTMVAAADDVPRLLLHHPQAMEGMDAGLVEVVRRARGSAAVPDLPDGQGWLMIEMADVDANEAIAASERLVADASTDSYRILPAGPDASRLWRLRADGAGLGGRTPSGRQAWPGWEDAAVPPSALGAYLREFQQLMSAQGLDGMIYGHFGDGCVHVRVDLPLEERPNSLRVFATEAAKLVTSHGGSLSGEHGDGRARSELLDLMYSADALIAMRQLKGLFDPTNLLNPGIIVEPAPLDAQLRRPRALPILKAGGFAFTEDDGDFTKAVHRCTGVGKCRADNGGSGGFMCPSFQATKDETHVTRGRSRVLQELAAGGFGRKSWAADEVEEALDLCLSCKACAADCPAGVDMAKYKSETLHRKYRGKLRPVNHYVLGWLPRWSRLASIAPRIINIVTGIPGIDKLVLWAGGMDTRRSIPQFADVPFRRRRQLHRDESSGDRGRPRVVLWVDSFTDGFSPDAAEAAIAVLEDAGYQVLVPQSDACCGLTWISTGQLAGAKRKLLGLLDTFSPFVEQGIPIIGLEPSCTAVIRSDLLDLLPEDPRSERLAENTRTLAEILTEATNRVEDPWVLPNLAGTVAVVQPHCHQYAVTGFAADEALLKRSGVEINQLAGCCGLAGNFGMERGHYETSVSVAELELLPALREAAEGTIFLADGFSCRTQADQLAKVAGLTLAQVLMNGIESNAASVSTNHK</sequence>
<dbReference type="Pfam" id="PF13183">
    <property type="entry name" value="Fer4_8"/>
    <property type="match status" value="1"/>
</dbReference>
<dbReference type="Gene3D" id="1.10.45.10">
    <property type="entry name" value="Vanillyl-alcohol Oxidase, Chain A, domain 4"/>
    <property type="match status" value="1"/>
</dbReference>
<dbReference type="InterPro" id="IPR016169">
    <property type="entry name" value="FAD-bd_PCMH_sub2"/>
</dbReference>
<evidence type="ECO:0000313" key="11">
    <source>
        <dbReference type="Proteomes" id="UP000598775"/>
    </source>
</evidence>
<dbReference type="InterPro" id="IPR036318">
    <property type="entry name" value="FAD-bd_PCMH-like_sf"/>
</dbReference>
<dbReference type="Pfam" id="PF01565">
    <property type="entry name" value="FAD_binding_4"/>
    <property type="match status" value="1"/>
</dbReference>
<keyword evidence="11" id="KW-1185">Reference proteome</keyword>
<dbReference type="PANTHER" id="PTHR11748:SF119">
    <property type="entry name" value="D-2-HYDROXYGLUTARATE DEHYDROGENASE"/>
    <property type="match status" value="1"/>
</dbReference>
<dbReference type="PROSITE" id="PS51379">
    <property type="entry name" value="4FE4S_FER_2"/>
    <property type="match status" value="1"/>
</dbReference>
<accession>A0A917EX78</accession>
<name>A0A917EX78_9MICO</name>
<dbReference type="InterPro" id="IPR016171">
    <property type="entry name" value="Vanillyl_alc_oxidase_C-sub2"/>
</dbReference>
<dbReference type="InterPro" id="IPR016166">
    <property type="entry name" value="FAD-bd_PCMH"/>
</dbReference>
<dbReference type="Pfam" id="PF02913">
    <property type="entry name" value="FAD-oxidase_C"/>
    <property type="match status" value="1"/>
</dbReference>
<evidence type="ECO:0000259" key="8">
    <source>
        <dbReference type="PROSITE" id="PS51379"/>
    </source>
</evidence>
<keyword evidence="7" id="KW-0411">Iron-sulfur</keyword>
<dbReference type="GO" id="GO:0051536">
    <property type="term" value="F:iron-sulfur cluster binding"/>
    <property type="evidence" value="ECO:0007669"/>
    <property type="project" value="UniProtKB-KW"/>
</dbReference>
<reference evidence="10 11" key="1">
    <citation type="journal article" date="2014" name="Int. J. Syst. Evol. Microbiol.">
        <title>Complete genome sequence of Corynebacterium casei LMG S-19264T (=DSM 44701T), isolated from a smear-ripened cheese.</title>
        <authorList>
            <consortium name="US DOE Joint Genome Institute (JGI-PGF)"/>
            <person name="Walter F."/>
            <person name="Albersmeier A."/>
            <person name="Kalinowski J."/>
            <person name="Ruckert C."/>
        </authorList>
    </citation>
    <scope>NUCLEOTIDE SEQUENCE [LARGE SCALE GENOMIC DNA]</scope>
    <source>
        <strain evidence="10 11">CGMCC 1.12976</strain>
    </source>
</reference>
<comment type="caution">
    <text evidence="10">The sequence shown here is derived from an EMBL/GenBank/DDBJ whole genome shotgun (WGS) entry which is preliminary data.</text>
</comment>
<dbReference type="AlphaFoldDB" id="A0A917EX78"/>
<evidence type="ECO:0000256" key="5">
    <source>
        <dbReference type="ARBA" id="ARBA00023002"/>
    </source>
</evidence>
<dbReference type="RefSeq" id="WP_188674753.1">
    <property type="nucleotide sequence ID" value="NZ_BMGP01000002.1"/>
</dbReference>
<evidence type="ECO:0000256" key="6">
    <source>
        <dbReference type="ARBA" id="ARBA00023004"/>
    </source>
</evidence>
<dbReference type="GO" id="GO:0046872">
    <property type="term" value="F:metal ion binding"/>
    <property type="evidence" value="ECO:0007669"/>
    <property type="project" value="UniProtKB-KW"/>
</dbReference>
<dbReference type="Gene3D" id="3.30.465.10">
    <property type="match status" value="1"/>
</dbReference>
<keyword evidence="4" id="KW-0274">FAD</keyword>
<evidence type="ECO:0000256" key="4">
    <source>
        <dbReference type="ARBA" id="ARBA00022827"/>
    </source>
</evidence>
<dbReference type="InterPro" id="IPR016164">
    <property type="entry name" value="FAD-linked_Oxase-like_C"/>
</dbReference>
<dbReference type="GO" id="GO:0004458">
    <property type="term" value="F:D-lactate dehydrogenase (cytochrome) activity"/>
    <property type="evidence" value="ECO:0007669"/>
    <property type="project" value="TreeGrafter"/>
</dbReference>
<dbReference type="Proteomes" id="UP000598775">
    <property type="component" value="Unassembled WGS sequence"/>
</dbReference>
<dbReference type="InterPro" id="IPR004113">
    <property type="entry name" value="FAD-bd_oxidored_4_C"/>
</dbReference>
<dbReference type="PROSITE" id="PS51387">
    <property type="entry name" value="FAD_PCMH"/>
    <property type="match status" value="1"/>
</dbReference>
<keyword evidence="5" id="KW-0560">Oxidoreductase</keyword>
<dbReference type="PANTHER" id="PTHR11748">
    <property type="entry name" value="D-LACTATE DEHYDROGENASE"/>
    <property type="match status" value="1"/>
</dbReference>
<gene>
    <name evidence="10" type="ORF">GCM10011399_09990</name>
</gene>
<evidence type="ECO:0000256" key="2">
    <source>
        <dbReference type="ARBA" id="ARBA00022630"/>
    </source>
</evidence>
<dbReference type="Pfam" id="PF02754">
    <property type="entry name" value="CCG"/>
    <property type="match status" value="1"/>
</dbReference>
<dbReference type="InterPro" id="IPR017900">
    <property type="entry name" value="4Fe4S_Fe_S_CS"/>
</dbReference>